<reference evidence="1 2" key="1">
    <citation type="journal article" date="2019" name="Syst. Appl. Microbiol.">
        <title>Microvirga tunisiensis sp. nov., a root nodule symbiotic bacterium isolated from Lupinus micranthus and L. luteus grown in Northern Tunisia.</title>
        <authorList>
            <person name="Msaddak A."/>
            <person name="Rejili M."/>
            <person name="Duran D."/>
            <person name="Mars M."/>
            <person name="Palacios J.M."/>
            <person name="Ruiz-Argueso T."/>
            <person name="Rey L."/>
            <person name="Imperial J."/>
        </authorList>
    </citation>
    <scope>NUCLEOTIDE SEQUENCE [LARGE SCALE GENOMIC DNA]</scope>
    <source>
        <strain evidence="1 2">Lmie10</strain>
    </source>
</reference>
<gene>
    <name evidence="1" type="ORF">FS320_43365</name>
</gene>
<dbReference type="Proteomes" id="UP000403266">
    <property type="component" value="Unassembled WGS sequence"/>
</dbReference>
<accession>A0A5N7MX23</accession>
<evidence type="ECO:0000313" key="2">
    <source>
        <dbReference type="Proteomes" id="UP000403266"/>
    </source>
</evidence>
<dbReference type="OrthoDB" id="7307426at2"/>
<dbReference type="RefSeq" id="WP_152718648.1">
    <property type="nucleotide sequence ID" value="NZ_VOSK01000745.1"/>
</dbReference>
<dbReference type="AlphaFoldDB" id="A0A5N7MX23"/>
<evidence type="ECO:0000313" key="1">
    <source>
        <dbReference type="EMBL" id="MPR31512.1"/>
    </source>
</evidence>
<keyword evidence="2" id="KW-1185">Reference proteome</keyword>
<comment type="caution">
    <text evidence="1">The sequence shown here is derived from an EMBL/GenBank/DDBJ whole genome shotgun (WGS) entry which is preliminary data.</text>
</comment>
<protein>
    <submittedName>
        <fullName evidence="1">Uncharacterized protein</fullName>
    </submittedName>
</protein>
<sequence length="373" mass="41767">MPDLHVSFGMPFHEVSGLFVHQSEATQKALENLWFLMGQTVVVRVDGPAGPTLVSYRQTLPDDIKPILTLDASARVRATYDLWEKHRGDLVRLPSATKNYSNLTINVWDQGGGKSAYRTEGDRIIQGVLKAIDTKPDEEWLVIHHKFKPTLKLDLRTKITERLPQGHKVSFLNWGSHDGTNEYKDVSNVILAGTLFLPLPHREGLTRLASGHPPSKGIIRDDQVKATESGEHSHMILQALCRSSVRQHQNGECPPVNAYLIASTYSGIKELLPEIFPGAQIVPWTPIPRELRGKVADAIGFVRCWFRDNPDGALPFKDLKKAVGVKDASNFRNTIRQHNDFVAALEEMSLEEWGPGTYRTHLRRRPIAFGVAA</sequence>
<dbReference type="EMBL" id="VOSK01000745">
    <property type="protein sequence ID" value="MPR31512.1"/>
    <property type="molecule type" value="Genomic_DNA"/>
</dbReference>
<proteinExistence type="predicted"/>
<name>A0A5N7MX23_9HYPH</name>
<organism evidence="1 2">
    <name type="scientific">Microvirga tunisiensis</name>
    <dbReference type="NCBI Taxonomy" id="2108360"/>
    <lineage>
        <taxon>Bacteria</taxon>
        <taxon>Pseudomonadati</taxon>
        <taxon>Pseudomonadota</taxon>
        <taxon>Alphaproteobacteria</taxon>
        <taxon>Hyphomicrobiales</taxon>
        <taxon>Methylobacteriaceae</taxon>
        <taxon>Microvirga</taxon>
    </lineage>
</organism>